<feature type="domain" description="HTH araC/xylS-type" evidence="4">
    <location>
        <begin position="176"/>
        <end position="273"/>
    </location>
</feature>
<keyword evidence="2" id="KW-0238">DNA-binding</keyword>
<dbReference type="PANTHER" id="PTHR47894">
    <property type="entry name" value="HTH-TYPE TRANSCRIPTIONAL REGULATOR GADX"/>
    <property type="match status" value="1"/>
</dbReference>
<dbReference type="PROSITE" id="PS01124">
    <property type="entry name" value="HTH_ARAC_FAMILY_2"/>
    <property type="match status" value="1"/>
</dbReference>
<reference evidence="5 6" key="1">
    <citation type="submission" date="2017-04" db="EMBL/GenBank/DDBJ databases">
        <authorList>
            <person name="Afonso C.L."/>
            <person name="Miller P.J."/>
            <person name="Scott M.A."/>
            <person name="Spackman E."/>
            <person name="Goraichik I."/>
            <person name="Dimitrov K.M."/>
            <person name="Suarez D.L."/>
            <person name="Swayne D.E."/>
        </authorList>
    </citation>
    <scope>NUCLEOTIDE SEQUENCE [LARGE SCALE GENOMIC DNA]</scope>
    <source>
        <strain evidence="5 6">DSM 23236</strain>
    </source>
</reference>
<dbReference type="Gene3D" id="1.10.10.60">
    <property type="entry name" value="Homeodomain-like"/>
    <property type="match status" value="1"/>
</dbReference>
<dbReference type="GO" id="GO:0003700">
    <property type="term" value="F:DNA-binding transcription factor activity"/>
    <property type="evidence" value="ECO:0007669"/>
    <property type="project" value="InterPro"/>
</dbReference>
<dbReference type="InterPro" id="IPR020449">
    <property type="entry name" value="Tscrpt_reg_AraC-type_HTH"/>
</dbReference>
<dbReference type="InterPro" id="IPR018062">
    <property type="entry name" value="HTH_AraC-typ_CS"/>
</dbReference>
<dbReference type="Proteomes" id="UP000192761">
    <property type="component" value="Unassembled WGS sequence"/>
</dbReference>
<keyword evidence="1" id="KW-0805">Transcription regulation</keyword>
<dbReference type="GO" id="GO:0005829">
    <property type="term" value="C:cytosol"/>
    <property type="evidence" value="ECO:0007669"/>
    <property type="project" value="TreeGrafter"/>
</dbReference>
<proteinExistence type="predicted"/>
<accession>A0A1W1XUB0</accession>
<dbReference type="PROSITE" id="PS00041">
    <property type="entry name" value="HTH_ARAC_FAMILY_1"/>
    <property type="match status" value="1"/>
</dbReference>
<gene>
    <name evidence="5" type="ORF">SAMN02745857_02853</name>
</gene>
<dbReference type="STRING" id="1121001.SAMN02745857_02853"/>
<dbReference type="GO" id="GO:0000976">
    <property type="term" value="F:transcription cis-regulatory region binding"/>
    <property type="evidence" value="ECO:0007669"/>
    <property type="project" value="TreeGrafter"/>
</dbReference>
<name>A0A1W1XUB0_9NEIS</name>
<dbReference type="SUPFAM" id="SSF46689">
    <property type="entry name" value="Homeodomain-like"/>
    <property type="match status" value="1"/>
</dbReference>
<evidence type="ECO:0000256" key="1">
    <source>
        <dbReference type="ARBA" id="ARBA00023015"/>
    </source>
</evidence>
<evidence type="ECO:0000259" key="4">
    <source>
        <dbReference type="PROSITE" id="PS01124"/>
    </source>
</evidence>
<evidence type="ECO:0000313" key="6">
    <source>
        <dbReference type="Proteomes" id="UP000192761"/>
    </source>
</evidence>
<evidence type="ECO:0000256" key="3">
    <source>
        <dbReference type="ARBA" id="ARBA00023163"/>
    </source>
</evidence>
<evidence type="ECO:0000256" key="2">
    <source>
        <dbReference type="ARBA" id="ARBA00023125"/>
    </source>
</evidence>
<evidence type="ECO:0000313" key="5">
    <source>
        <dbReference type="EMBL" id="SMC27444.1"/>
    </source>
</evidence>
<sequence length="280" mass="30203">MHDLRLSARRLADGSAIGAVHAVQAQTLRRVPFVRPTLMRVQAGAKRVFGPLGEQHAGTQHLIGVPAGAEIDLINDPDPRSGRYAAVFVELGSELLRQFRQLHGAQLASLPSPTQPDVLLPADAVLELSWQPLLAAWQTQAPDAVLSHHLHGVLLALLLAGRGQLLFQPAAAPLAEQVRLLLQLDPAHGWSGDEVAQRLNRSAATLRRQLAAEGSGFRELLDEVRLGYGLGLLQMGERPINEVAALCGYESASKFAARFRERFGLTPSALRDSQRAAAGH</sequence>
<dbReference type="InterPro" id="IPR018060">
    <property type="entry name" value="HTH_AraC"/>
</dbReference>
<keyword evidence="3" id="KW-0804">Transcription</keyword>
<dbReference type="PANTHER" id="PTHR47894:SF4">
    <property type="entry name" value="HTH-TYPE TRANSCRIPTIONAL REGULATOR GADX"/>
    <property type="match status" value="1"/>
</dbReference>
<dbReference type="AlphaFoldDB" id="A0A1W1XUB0"/>
<keyword evidence="6" id="KW-1185">Reference proteome</keyword>
<dbReference type="InterPro" id="IPR009057">
    <property type="entry name" value="Homeodomain-like_sf"/>
</dbReference>
<dbReference type="Pfam" id="PF12833">
    <property type="entry name" value="HTH_18"/>
    <property type="match status" value="1"/>
</dbReference>
<dbReference type="RefSeq" id="WP_176216946.1">
    <property type="nucleotide sequence ID" value="NZ_FWXD01000017.1"/>
</dbReference>
<organism evidence="5 6">
    <name type="scientific">Andreprevotia lacus DSM 23236</name>
    <dbReference type="NCBI Taxonomy" id="1121001"/>
    <lineage>
        <taxon>Bacteria</taxon>
        <taxon>Pseudomonadati</taxon>
        <taxon>Pseudomonadota</taxon>
        <taxon>Betaproteobacteria</taxon>
        <taxon>Neisseriales</taxon>
        <taxon>Chitinibacteraceae</taxon>
        <taxon>Andreprevotia</taxon>
    </lineage>
</organism>
<dbReference type="SMART" id="SM00342">
    <property type="entry name" value="HTH_ARAC"/>
    <property type="match status" value="1"/>
</dbReference>
<dbReference type="PRINTS" id="PR00032">
    <property type="entry name" value="HTHARAC"/>
</dbReference>
<protein>
    <submittedName>
        <fullName evidence="5">Transcriptional regulator, AraC family</fullName>
    </submittedName>
</protein>
<dbReference type="EMBL" id="FWXD01000017">
    <property type="protein sequence ID" value="SMC27444.1"/>
    <property type="molecule type" value="Genomic_DNA"/>
</dbReference>